<evidence type="ECO:0000256" key="6">
    <source>
        <dbReference type="ARBA" id="ARBA00023136"/>
    </source>
</evidence>
<dbReference type="PROSITE" id="PS50893">
    <property type="entry name" value="ABC_TRANSPORTER_2"/>
    <property type="match status" value="1"/>
</dbReference>
<evidence type="ECO:0000256" key="2">
    <source>
        <dbReference type="ARBA" id="ARBA00022692"/>
    </source>
</evidence>
<dbReference type="OrthoDB" id="9760776at2"/>
<comment type="caution">
    <text evidence="10">The sequence shown here is derived from an EMBL/GenBank/DDBJ whole genome shotgun (WGS) entry which is preliminary data.</text>
</comment>
<dbReference type="PROSITE" id="PS50929">
    <property type="entry name" value="ABC_TM1F"/>
    <property type="match status" value="1"/>
</dbReference>
<dbReference type="GO" id="GO:0016887">
    <property type="term" value="F:ATP hydrolysis activity"/>
    <property type="evidence" value="ECO:0007669"/>
    <property type="project" value="InterPro"/>
</dbReference>
<feature type="transmembrane region" description="Helical" evidence="7">
    <location>
        <begin position="53"/>
        <end position="72"/>
    </location>
</feature>
<evidence type="ECO:0000256" key="1">
    <source>
        <dbReference type="ARBA" id="ARBA00004651"/>
    </source>
</evidence>
<keyword evidence="3" id="KW-0547">Nucleotide-binding</keyword>
<dbReference type="InterPro" id="IPR027417">
    <property type="entry name" value="P-loop_NTPase"/>
</dbReference>
<dbReference type="Gene3D" id="3.40.50.300">
    <property type="entry name" value="P-loop containing nucleotide triphosphate hydrolases"/>
    <property type="match status" value="1"/>
</dbReference>
<dbReference type="SMART" id="SM00382">
    <property type="entry name" value="AAA"/>
    <property type="match status" value="1"/>
</dbReference>
<dbReference type="SUPFAM" id="SSF90123">
    <property type="entry name" value="ABC transporter transmembrane region"/>
    <property type="match status" value="1"/>
</dbReference>
<dbReference type="GO" id="GO:0140359">
    <property type="term" value="F:ABC-type transporter activity"/>
    <property type="evidence" value="ECO:0007669"/>
    <property type="project" value="InterPro"/>
</dbReference>
<organism evidence="10 11">
    <name type="scientific">Pseudohongiella acticola</name>
    <dbReference type="NCBI Taxonomy" id="1524254"/>
    <lineage>
        <taxon>Bacteria</taxon>
        <taxon>Pseudomonadati</taxon>
        <taxon>Pseudomonadota</taxon>
        <taxon>Gammaproteobacteria</taxon>
        <taxon>Pseudomonadales</taxon>
        <taxon>Pseudohongiellaceae</taxon>
        <taxon>Pseudohongiella</taxon>
    </lineage>
</organism>
<sequence>MSLEQEPADQNGPSSVGDTLLRSLTRLSPPRFKNPFKSGLLSLASLDSPSVKGLLGIAVLSAAFGTAVVYFLNAESKLVGENQYSVFAAIAFLVMLVCYRFCQRFLIAQSSSAIEAALHQWRQRIVAKVTKLSLRNIEDFSEEAITDGLIKNYGPLSQAIITITAGVECLSLLIFMYLYVAFLSPLAALLTGIVGIATVLGYLSVSARLGETMQQSAISNASLDRSMEAGIRGAKELRLNTSKRNEFLQDAKEASSDLYQNRSASAALFAEVLASGTTASYLMAGAVIFVLPILNPGEKDDVSRIVMAVLFLIGPIGGVIGSIQQFNIARFSVLGIMRFEDEVDVCLAKNEEADDTVNSSSLEDFGVIELDQVRYSHRSPQAADAEIAFSVKDLNLSIKRNSITFITGGNGSGKTTILRLLVGLYPRERGDIRIDDTPVNRFPMQNYRDLFSSVFADFHLFAKPYALDADGLARLDEWLNRLGVRDKFPADLSTGYDTHALSTGQKKRLALALALAEDRPVLILDEWAADQDPQTRKFFYRTLLPEFRASGKTLVVVTHDDRYFDCADHHYYVEEGRITLHSGTQGEGDTSQ</sequence>
<accession>A0A1E8CIQ7</accession>
<dbReference type="InterPro" id="IPR036640">
    <property type="entry name" value="ABC1_TM_sf"/>
</dbReference>
<feature type="transmembrane region" description="Helical" evidence="7">
    <location>
        <begin position="186"/>
        <end position="205"/>
    </location>
</feature>
<dbReference type="GO" id="GO:0005524">
    <property type="term" value="F:ATP binding"/>
    <property type="evidence" value="ECO:0007669"/>
    <property type="project" value="UniProtKB-KW"/>
</dbReference>
<dbReference type="GO" id="GO:0034040">
    <property type="term" value="F:ATPase-coupled lipid transmembrane transporter activity"/>
    <property type="evidence" value="ECO:0007669"/>
    <property type="project" value="TreeGrafter"/>
</dbReference>
<dbReference type="PANTHER" id="PTHR24221">
    <property type="entry name" value="ATP-BINDING CASSETTE SUB-FAMILY B"/>
    <property type="match status" value="1"/>
</dbReference>
<dbReference type="SUPFAM" id="SSF52540">
    <property type="entry name" value="P-loop containing nucleoside triphosphate hydrolases"/>
    <property type="match status" value="1"/>
</dbReference>
<dbReference type="RefSeq" id="WP_070115959.1">
    <property type="nucleotide sequence ID" value="NZ_MASR01000001.1"/>
</dbReference>
<dbReference type="Pfam" id="PF00005">
    <property type="entry name" value="ABC_tran"/>
    <property type="match status" value="1"/>
</dbReference>
<evidence type="ECO:0000259" key="8">
    <source>
        <dbReference type="PROSITE" id="PS50893"/>
    </source>
</evidence>
<feature type="transmembrane region" description="Helical" evidence="7">
    <location>
        <begin position="84"/>
        <end position="102"/>
    </location>
</feature>
<keyword evidence="6 7" id="KW-0472">Membrane</keyword>
<keyword evidence="5 7" id="KW-1133">Transmembrane helix</keyword>
<keyword evidence="2 7" id="KW-0812">Transmembrane</keyword>
<feature type="domain" description="ABC transporter" evidence="8">
    <location>
        <begin position="368"/>
        <end position="592"/>
    </location>
</feature>
<evidence type="ECO:0000313" key="10">
    <source>
        <dbReference type="EMBL" id="OFE12336.1"/>
    </source>
</evidence>
<evidence type="ECO:0008006" key="12">
    <source>
        <dbReference type="Google" id="ProtNLM"/>
    </source>
</evidence>
<dbReference type="EMBL" id="MASR01000001">
    <property type="protein sequence ID" value="OFE12336.1"/>
    <property type="molecule type" value="Genomic_DNA"/>
</dbReference>
<gene>
    <name evidence="10" type="ORF">PHACT_03620</name>
</gene>
<protein>
    <recommendedName>
        <fullName evidence="12">Cyclic peptide transporter</fullName>
    </recommendedName>
</protein>
<name>A0A1E8CIQ7_9GAMM</name>
<dbReference type="STRING" id="1524254.PHACT_03620"/>
<evidence type="ECO:0000256" key="7">
    <source>
        <dbReference type="SAM" id="Phobius"/>
    </source>
</evidence>
<evidence type="ECO:0000256" key="5">
    <source>
        <dbReference type="ARBA" id="ARBA00022989"/>
    </source>
</evidence>
<dbReference type="AlphaFoldDB" id="A0A1E8CIQ7"/>
<reference evidence="11" key="1">
    <citation type="submission" date="2016-07" db="EMBL/GenBank/DDBJ databases">
        <authorList>
            <person name="Florea S."/>
            <person name="Webb J.S."/>
            <person name="Jaromczyk J."/>
            <person name="Schardl C.L."/>
        </authorList>
    </citation>
    <scope>NUCLEOTIDE SEQUENCE [LARGE SCALE GENOMIC DNA]</scope>
    <source>
        <strain evidence="11">KCTC 42131</strain>
    </source>
</reference>
<feature type="transmembrane region" description="Helical" evidence="7">
    <location>
        <begin position="305"/>
        <end position="323"/>
    </location>
</feature>
<evidence type="ECO:0000256" key="4">
    <source>
        <dbReference type="ARBA" id="ARBA00022840"/>
    </source>
</evidence>
<evidence type="ECO:0000313" key="11">
    <source>
        <dbReference type="Proteomes" id="UP000175669"/>
    </source>
</evidence>
<dbReference type="InterPro" id="IPR039421">
    <property type="entry name" value="Type_1_exporter"/>
</dbReference>
<keyword evidence="4" id="KW-0067">ATP-binding</keyword>
<comment type="subcellular location">
    <subcellularLocation>
        <location evidence="1">Cell membrane</location>
        <topology evidence="1">Multi-pass membrane protein</topology>
    </subcellularLocation>
</comment>
<feature type="transmembrane region" description="Helical" evidence="7">
    <location>
        <begin position="268"/>
        <end position="293"/>
    </location>
</feature>
<dbReference type="Gene3D" id="1.20.1560.10">
    <property type="entry name" value="ABC transporter type 1, transmembrane domain"/>
    <property type="match status" value="1"/>
</dbReference>
<dbReference type="InterPro" id="IPR003593">
    <property type="entry name" value="AAA+_ATPase"/>
</dbReference>
<evidence type="ECO:0000256" key="3">
    <source>
        <dbReference type="ARBA" id="ARBA00022741"/>
    </source>
</evidence>
<proteinExistence type="predicted"/>
<dbReference type="InterPro" id="IPR011527">
    <property type="entry name" value="ABC1_TM_dom"/>
</dbReference>
<feature type="transmembrane region" description="Helical" evidence="7">
    <location>
        <begin position="159"/>
        <end position="180"/>
    </location>
</feature>
<evidence type="ECO:0000259" key="9">
    <source>
        <dbReference type="PROSITE" id="PS50929"/>
    </source>
</evidence>
<dbReference type="GO" id="GO:0005886">
    <property type="term" value="C:plasma membrane"/>
    <property type="evidence" value="ECO:0007669"/>
    <property type="project" value="UniProtKB-SubCell"/>
</dbReference>
<dbReference type="PANTHER" id="PTHR24221:SF654">
    <property type="entry name" value="ATP-BINDING CASSETTE SUB-FAMILY B MEMBER 6"/>
    <property type="match status" value="1"/>
</dbReference>
<feature type="domain" description="ABC transmembrane type-1" evidence="9">
    <location>
        <begin position="54"/>
        <end position="326"/>
    </location>
</feature>
<dbReference type="Proteomes" id="UP000175669">
    <property type="component" value="Unassembled WGS sequence"/>
</dbReference>
<dbReference type="InterPro" id="IPR003439">
    <property type="entry name" value="ABC_transporter-like_ATP-bd"/>
</dbReference>
<keyword evidence="11" id="KW-1185">Reference proteome</keyword>